<dbReference type="Gene3D" id="2.60.120.260">
    <property type="entry name" value="Galactose-binding domain-like"/>
    <property type="match status" value="1"/>
</dbReference>
<evidence type="ECO:0000256" key="9">
    <source>
        <dbReference type="PIRSR" id="PIRSR606710-2"/>
    </source>
</evidence>
<evidence type="ECO:0000313" key="11">
    <source>
        <dbReference type="EMBL" id="ADZ77578.1"/>
    </source>
</evidence>
<keyword evidence="6" id="KW-0119">Carbohydrate metabolism</keyword>
<dbReference type="OrthoDB" id="9803461at2"/>
<dbReference type="AlphaFoldDB" id="F4CCP2"/>
<dbReference type="PANTHER" id="PTHR43772:SF2">
    <property type="entry name" value="PUTATIVE (AFU_ORTHOLOGUE AFUA_2G04480)-RELATED"/>
    <property type="match status" value="1"/>
</dbReference>
<evidence type="ECO:0000256" key="3">
    <source>
        <dbReference type="ARBA" id="ARBA00022729"/>
    </source>
</evidence>
<evidence type="ECO:0000259" key="10">
    <source>
        <dbReference type="PROSITE" id="PS50022"/>
    </source>
</evidence>
<feature type="active site" description="Proton acceptor" evidence="8">
    <location>
        <position position="41"/>
    </location>
</feature>
<dbReference type="HOGENOM" id="CLU_287681_0_0_10"/>
<feature type="domain" description="F5/8 type C" evidence="10">
    <location>
        <begin position="324"/>
        <end position="460"/>
    </location>
</feature>
<dbReference type="Gene3D" id="2.115.10.20">
    <property type="entry name" value="Glycosyl hydrolase domain, family 43"/>
    <property type="match status" value="1"/>
</dbReference>
<dbReference type="InterPro" id="IPR000421">
    <property type="entry name" value="FA58C"/>
</dbReference>
<accession>F4CCP2</accession>
<dbReference type="InterPro" id="IPR008979">
    <property type="entry name" value="Galactose-bd-like_sf"/>
</dbReference>
<evidence type="ECO:0000256" key="4">
    <source>
        <dbReference type="ARBA" id="ARBA00022801"/>
    </source>
</evidence>
<protein>
    <submittedName>
        <fullName evidence="11">Glycoside hydrolase family 43</fullName>
    </submittedName>
</protein>
<dbReference type="SUPFAM" id="SSF75005">
    <property type="entry name" value="Arabinanase/levansucrase/invertase"/>
    <property type="match status" value="1"/>
</dbReference>
<keyword evidence="4 11" id="KW-0378">Hydrolase</keyword>
<dbReference type="PANTHER" id="PTHR43772">
    <property type="entry name" value="ENDO-1,4-BETA-XYLANASE"/>
    <property type="match status" value="1"/>
</dbReference>
<keyword evidence="7" id="KW-0326">Glycosidase</keyword>
<dbReference type="SMART" id="SM00560">
    <property type="entry name" value="LamGL"/>
    <property type="match status" value="1"/>
</dbReference>
<dbReference type="STRING" id="743722.Sph21_1006"/>
<dbReference type="Pfam" id="PF04616">
    <property type="entry name" value="Glyco_hydro_43"/>
    <property type="match status" value="1"/>
</dbReference>
<keyword evidence="5" id="KW-1015">Disulfide bond</keyword>
<sequence>MDKKEIFVFFLLLCSLRGFTQALRQNSPRTGNPIIPGYFADPTIKKWGDTYYIYATTDGNGFGLGPSQVWKSKDFVNWYMEPMNWPNTPIYWAPDVNKASDGKYYMYYSQPCELYGAFSASPTGPWTPLLPGTEAVIPNYFVPNVITLDGQTFRDDDGKMYMFWGTWGIYPNSGCGMGLLNADMKSFAKTGIIPNTIAKDFFEAPFMFKRNGIYYLMYSAEHCEDASYKVHYVTSKEGPMGPFVYGKNSPVLVTNEDGTVHGPGHNSVLQEGDNFYIVYHRHNNPHSGGGFHRQIAVDKLEFDEEGSIKKVVPTHQGIGALAKNTIQAINLAFGKQISASSVYSDDFRADYAADDNNGTLWKAADNMHEAWWQVDLGKEECIRSVLTQFEYATWYYQYLMEYSNDGQRWKVFADRTQNTQWGSPMKDYGDVKARYFRITIKNTQLSGLNRAIWNVKIFSEPRIGYEEGKLSTPQAPVGKQESLGLLVDLEAEKYALHTADKKVANKGVLGGLFRVKNGSYTIDLVQGRKAFVFDGQSYWQSEMALPPTIGGNSSFTISAWINNPNIAKEEPIIQWASGGRDLTHASLGYGSDPAVGGVVHGGWANLAFKDIPSPNKWHHVVLVFDGTEERLYVNGKLENRGNRMLFLERSADILIGTDRRLQHFFSGAIASLKMYDYALTTQEIEKLRISAKKSAYVGSFESKDLVFGKVKTWINKGYGKSGIELQNQDAELLAYKGQMAVYIKNGRDALLPYLKSTLDSLAYYSLVLVYADGKRKTKDTWALTALVKQRDGLYCYYSDKWEKRNELNAELMKMIPSKGIYLKSLHLLNEAKDESELKLWADSVLNLKPDKPINPTYTIDPKWVSEELAFMEVDTSLANRGYQFSFQNINNDSTSSIWQSATHYLAQDLTANRSPGFRYFVKDGIGNVWTSKEKVLQERMESGFHDTLTNINLQIDFPAQHIWDGMEGASADSAVLSVEGGAITLASAKSAWDGSEKKGPFLYKKEAGNFLIQLKVSDVSGLKQRKPLGANEVGLMVRPIDEGRREQLLQNGIMLGWGIGNMVTDLDRGRRQQHNNTGFDFYSYLQIQREGAFIFIRGSKDGKRWIEFPGSPYFKPNWMGKDLQVGPYQASYGEKKGYGVFSEIRLYEFP</sequence>
<dbReference type="InterPro" id="IPR013320">
    <property type="entry name" value="ConA-like_dom_sf"/>
</dbReference>
<dbReference type="InterPro" id="IPR023296">
    <property type="entry name" value="Glyco_hydro_beta-prop_sf"/>
</dbReference>
<dbReference type="GO" id="GO:0045493">
    <property type="term" value="P:xylan catabolic process"/>
    <property type="evidence" value="ECO:0007669"/>
    <property type="project" value="UniProtKB-KW"/>
</dbReference>
<dbReference type="PROSITE" id="PS50022">
    <property type="entry name" value="FA58C_3"/>
    <property type="match status" value="1"/>
</dbReference>
<organism evidence="11">
    <name type="scientific">Sphingobacterium sp. (strain 21)</name>
    <dbReference type="NCBI Taxonomy" id="743722"/>
    <lineage>
        <taxon>Bacteria</taxon>
        <taxon>Pseudomonadati</taxon>
        <taxon>Bacteroidota</taxon>
        <taxon>Sphingobacteriia</taxon>
        <taxon>Sphingobacteriales</taxon>
        <taxon>Sphingobacteriaceae</taxon>
        <taxon>Sphingobacterium</taxon>
    </lineage>
</organism>
<dbReference type="Pfam" id="PF00754">
    <property type="entry name" value="F5_F8_type_C"/>
    <property type="match status" value="1"/>
</dbReference>
<evidence type="ECO:0000256" key="7">
    <source>
        <dbReference type="ARBA" id="ARBA00023295"/>
    </source>
</evidence>
<dbReference type="GO" id="GO:0004553">
    <property type="term" value="F:hydrolase activity, hydrolyzing O-glycosyl compounds"/>
    <property type="evidence" value="ECO:0007669"/>
    <property type="project" value="InterPro"/>
</dbReference>
<feature type="active site" description="Proton donor" evidence="8">
    <location>
        <position position="203"/>
    </location>
</feature>
<dbReference type="CDD" id="cd18608">
    <property type="entry name" value="GH43_F5-8_typeC-like"/>
    <property type="match status" value="1"/>
</dbReference>
<dbReference type="eggNOG" id="COG3507">
    <property type="taxonomic scope" value="Bacteria"/>
</dbReference>
<dbReference type="KEGG" id="shg:Sph21_1006"/>
<reference evidence="11" key="1">
    <citation type="submission" date="2011-03" db="EMBL/GenBank/DDBJ databases">
        <title>Complete sequence of Sphingobacterium sp. 21.</title>
        <authorList>
            <consortium name="US DOE Joint Genome Institute"/>
            <person name="Lucas S."/>
            <person name="Copeland A."/>
            <person name="Lapidus A."/>
            <person name="Cheng J.-F."/>
            <person name="Goodwin L."/>
            <person name="Pitluck S."/>
            <person name="Davenport K."/>
            <person name="Detter J.C."/>
            <person name="Han C."/>
            <person name="Tapia R."/>
            <person name="Land M."/>
            <person name="Hauser L."/>
            <person name="Kyrpides N."/>
            <person name="Ivanova N."/>
            <person name="Ovchinnikova G."/>
            <person name="Pagani I."/>
            <person name="Siebers A.K."/>
            <person name="Allgaier M."/>
            <person name="Thelen M.P."/>
            <person name="Hugenholtz P."/>
            <person name="Woyke T."/>
        </authorList>
    </citation>
    <scope>NUCLEOTIDE SEQUENCE</scope>
    <source>
        <strain evidence="11">21</strain>
    </source>
</reference>
<evidence type="ECO:0000256" key="6">
    <source>
        <dbReference type="ARBA" id="ARBA00023277"/>
    </source>
</evidence>
<keyword evidence="2" id="KW-0624">Polysaccharide degradation</keyword>
<feature type="site" description="Important for catalytic activity, responsible for pKa modulation of the active site Glu and correct orientation of both the proton donor and substrate" evidence="9">
    <location>
        <position position="149"/>
    </location>
</feature>
<dbReference type="InterPro" id="IPR006710">
    <property type="entry name" value="Glyco_hydro_43"/>
</dbReference>
<evidence type="ECO:0000256" key="2">
    <source>
        <dbReference type="ARBA" id="ARBA00022651"/>
    </source>
</evidence>
<dbReference type="InterPro" id="IPR052176">
    <property type="entry name" value="Glycosyl_Hydrlase_43_Enz"/>
</dbReference>
<keyword evidence="2" id="KW-0858">Xylan degradation</keyword>
<dbReference type="Gene3D" id="2.60.120.200">
    <property type="match status" value="1"/>
</dbReference>
<gene>
    <name evidence="11" type="ordered locus">Sph21_1006</name>
</gene>
<dbReference type="InterPro" id="IPR006558">
    <property type="entry name" value="LamG-like"/>
</dbReference>
<dbReference type="PATRIC" id="fig|743722.3.peg.1080"/>
<dbReference type="Pfam" id="PF13385">
    <property type="entry name" value="Laminin_G_3"/>
    <property type="match status" value="1"/>
</dbReference>
<keyword evidence="3" id="KW-0732">Signal</keyword>
<evidence type="ECO:0000256" key="1">
    <source>
        <dbReference type="ARBA" id="ARBA00009865"/>
    </source>
</evidence>
<dbReference type="SUPFAM" id="SSF49899">
    <property type="entry name" value="Concanavalin A-like lectins/glucanases"/>
    <property type="match status" value="1"/>
</dbReference>
<evidence type="ECO:0000256" key="5">
    <source>
        <dbReference type="ARBA" id="ARBA00023157"/>
    </source>
</evidence>
<proteinExistence type="inferred from homology"/>
<comment type="similarity">
    <text evidence="1">Belongs to the glycosyl hydrolase 43 family.</text>
</comment>
<evidence type="ECO:0000256" key="8">
    <source>
        <dbReference type="PIRSR" id="PIRSR606710-1"/>
    </source>
</evidence>
<dbReference type="EMBL" id="CP002584">
    <property type="protein sequence ID" value="ADZ77578.1"/>
    <property type="molecule type" value="Genomic_DNA"/>
</dbReference>
<dbReference type="SUPFAM" id="SSF49785">
    <property type="entry name" value="Galactose-binding domain-like"/>
    <property type="match status" value="1"/>
</dbReference>
<name>F4CCP2_SPHS2</name>